<name>A0A8J5MYS4_HOMAM</name>
<reference evidence="2" key="1">
    <citation type="journal article" date="2021" name="Sci. Adv.">
        <title>The American lobster genome reveals insights on longevity, neural, and immune adaptations.</title>
        <authorList>
            <person name="Polinski J.M."/>
            <person name="Zimin A.V."/>
            <person name="Clark K.F."/>
            <person name="Kohn A.B."/>
            <person name="Sadowski N."/>
            <person name="Timp W."/>
            <person name="Ptitsyn A."/>
            <person name="Khanna P."/>
            <person name="Romanova D.Y."/>
            <person name="Williams P."/>
            <person name="Greenwood S.J."/>
            <person name="Moroz L.L."/>
            <person name="Walt D.R."/>
            <person name="Bodnar A.G."/>
        </authorList>
    </citation>
    <scope>NUCLEOTIDE SEQUENCE</scope>
    <source>
        <strain evidence="2">GMGI-L3</strain>
    </source>
</reference>
<dbReference type="Proteomes" id="UP000747542">
    <property type="component" value="Unassembled WGS sequence"/>
</dbReference>
<evidence type="ECO:0000256" key="1">
    <source>
        <dbReference type="SAM" id="MobiDB-lite"/>
    </source>
</evidence>
<organism evidence="2 3">
    <name type="scientific">Homarus americanus</name>
    <name type="common">American lobster</name>
    <dbReference type="NCBI Taxonomy" id="6706"/>
    <lineage>
        <taxon>Eukaryota</taxon>
        <taxon>Metazoa</taxon>
        <taxon>Ecdysozoa</taxon>
        <taxon>Arthropoda</taxon>
        <taxon>Crustacea</taxon>
        <taxon>Multicrustacea</taxon>
        <taxon>Malacostraca</taxon>
        <taxon>Eumalacostraca</taxon>
        <taxon>Eucarida</taxon>
        <taxon>Decapoda</taxon>
        <taxon>Pleocyemata</taxon>
        <taxon>Astacidea</taxon>
        <taxon>Nephropoidea</taxon>
        <taxon>Nephropidae</taxon>
        <taxon>Homarus</taxon>
    </lineage>
</organism>
<accession>A0A8J5MYS4</accession>
<feature type="region of interest" description="Disordered" evidence="1">
    <location>
        <begin position="23"/>
        <end position="103"/>
    </location>
</feature>
<sequence>MMLVVTMSGNQMKILYSKSNFSVEGNESWQRHSIPSDAPTRTMTAPATQESDPDSTQVSDSDSPPASTNFAFVRSDGRDFVPNIPDFDPPTPGPCQNYRLPEE</sequence>
<evidence type="ECO:0000313" key="3">
    <source>
        <dbReference type="Proteomes" id="UP000747542"/>
    </source>
</evidence>
<evidence type="ECO:0000313" key="2">
    <source>
        <dbReference type="EMBL" id="KAG7168322.1"/>
    </source>
</evidence>
<gene>
    <name evidence="2" type="ORF">Hamer_G002344</name>
</gene>
<dbReference type="EMBL" id="JAHLQT010020073">
    <property type="protein sequence ID" value="KAG7168322.1"/>
    <property type="molecule type" value="Genomic_DNA"/>
</dbReference>
<feature type="compositionally biased region" description="Polar residues" evidence="1">
    <location>
        <begin position="23"/>
        <end position="70"/>
    </location>
</feature>
<comment type="caution">
    <text evidence="2">The sequence shown here is derived from an EMBL/GenBank/DDBJ whole genome shotgun (WGS) entry which is preliminary data.</text>
</comment>
<protein>
    <submittedName>
        <fullName evidence="2">Uncharacterized protein</fullName>
    </submittedName>
</protein>
<dbReference type="AlphaFoldDB" id="A0A8J5MYS4"/>
<proteinExistence type="predicted"/>
<keyword evidence="3" id="KW-1185">Reference proteome</keyword>